<feature type="compositionally biased region" description="Basic and acidic residues" evidence="2">
    <location>
        <begin position="152"/>
        <end position="164"/>
    </location>
</feature>
<dbReference type="InterPro" id="IPR017923">
    <property type="entry name" value="TFIIS_N"/>
</dbReference>
<dbReference type="InterPro" id="IPR035441">
    <property type="entry name" value="TFIIS/LEDGF_dom_sf"/>
</dbReference>
<proteinExistence type="predicted"/>
<evidence type="ECO:0000313" key="4">
    <source>
        <dbReference type="EMBL" id="KAI7844230.1"/>
    </source>
</evidence>
<sequence length="237" mass="26023">MAAMEQVKGQLTLFDLKKVVSSKQTWGMFTQEELQQHYTVLLEPSTSKHKLLHVLRKLDCYRLQLADLSSTHIGRAAATLAVHHPQEEVRRLASALVDKWRASFDAELFAELPYDAAAAAEAPEGDAAEFQVVAPPPPPPPPAAQPTRVQPPRKERAQRIKEEEAYLDGSDAESISESESEDEADSGDEWKPPGGARRKSASGRGSPHKPTPLSPGQDPKQKKLCWGPQGLQSAPRQ</sequence>
<feature type="domain" description="TFIIS N-terminal" evidence="3">
    <location>
        <begin position="32"/>
        <end position="107"/>
    </location>
</feature>
<comment type="subcellular location">
    <subcellularLocation>
        <location evidence="1">Nucleus</location>
    </subcellularLocation>
</comment>
<evidence type="ECO:0000256" key="2">
    <source>
        <dbReference type="SAM" id="MobiDB-lite"/>
    </source>
</evidence>
<dbReference type="SUPFAM" id="SSF47676">
    <property type="entry name" value="Conserved domain common to transcription factors TFIIS, elongin A, CRSP70"/>
    <property type="match status" value="1"/>
</dbReference>
<evidence type="ECO:0000256" key="1">
    <source>
        <dbReference type="PROSITE-ProRule" id="PRU00649"/>
    </source>
</evidence>
<feature type="compositionally biased region" description="Acidic residues" evidence="2">
    <location>
        <begin position="170"/>
        <end position="187"/>
    </location>
</feature>
<feature type="region of interest" description="Disordered" evidence="2">
    <location>
        <begin position="120"/>
        <end position="237"/>
    </location>
</feature>
<dbReference type="Pfam" id="PF08711">
    <property type="entry name" value="Med26"/>
    <property type="match status" value="1"/>
</dbReference>
<gene>
    <name evidence="4" type="ORF">COHA_002029</name>
</gene>
<dbReference type="AlphaFoldDB" id="A0AAD5DXX9"/>
<dbReference type="PROSITE" id="PS51319">
    <property type="entry name" value="TFIIS_N"/>
    <property type="match status" value="1"/>
</dbReference>
<organism evidence="4 5">
    <name type="scientific">Chlorella ohadii</name>
    <dbReference type="NCBI Taxonomy" id="2649997"/>
    <lineage>
        <taxon>Eukaryota</taxon>
        <taxon>Viridiplantae</taxon>
        <taxon>Chlorophyta</taxon>
        <taxon>core chlorophytes</taxon>
        <taxon>Trebouxiophyceae</taxon>
        <taxon>Chlorellales</taxon>
        <taxon>Chlorellaceae</taxon>
        <taxon>Chlorella clade</taxon>
        <taxon>Chlorella</taxon>
    </lineage>
</organism>
<dbReference type="EMBL" id="JADXDR010000032">
    <property type="protein sequence ID" value="KAI7844230.1"/>
    <property type="molecule type" value="Genomic_DNA"/>
</dbReference>
<protein>
    <recommendedName>
        <fullName evidence="3">TFIIS N-terminal domain-containing protein</fullName>
    </recommendedName>
</protein>
<reference evidence="4" key="1">
    <citation type="submission" date="2020-11" db="EMBL/GenBank/DDBJ databases">
        <title>Chlorella ohadii genome sequencing and assembly.</title>
        <authorList>
            <person name="Murik O."/>
            <person name="Treves H."/>
            <person name="Kedem I."/>
            <person name="Shotland Y."/>
            <person name="Kaplan A."/>
        </authorList>
    </citation>
    <scope>NUCLEOTIDE SEQUENCE</scope>
    <source>
        <strain evidence="4">1</strain>
    </source>
</reference>
<dbReference type="GO" id="GO:0005634">
    <property type="term" value="C:nucleus"/>
    <property type="evidence" value="ECO:0007669"/>
    <property type="project" value="UniProtKB-SubCell"/>
</dbReference>
<keyword evidence="5" id="KW-1185">Reference proteome</keyword>
<comment type="caution">
    <text evidence="4">The sequence shown here is derived from an EMBL/GenBank/DDBJ whole genome shotgun (WGS) entry which is preliminary data.</text>
</comment>
<keyword evidence="1" id="KW-0539">Nucleus</keyword>
<dbReference type="Proteomes" id="UP001205105">
    <property type="component" value="Unassembled WGS sequence"/>
</dbReference>
<name>A0AAD5DXX9_9CHLO</name>
<evidence type="ECO:0000259" key="3">
    <source>
        <dbReference type="PROSITE" id="PS51319"/>
    </source>
</evidence>
<dbReference type="Gene3D" id="1.20.930.10">
    <property type="entry name" value="Conserved domain common to transcription factors TFIIS, elongin A, CRSP70"/>
    <property type="match status" value="1"/>
</dbReference>
<accession>A0AAD5DXX9</accession>
<feature type="compositionally biased region" description="Pro residues" evidence="2">
    <location>
        <begin position="134"/>
        <end position="144"/>
    </location>
</feature>
<evidence type="ECO:0000313" key="5">
    <source>
        <dbReference type="Proteomes" id="UP001205105"/>
    </source>
</evidence>